<evidence type="ECO:0000256" key="5">
    <source>
        <dbReference type="ARBA" id="ARBA00022801"/>
    </source>
</evidence>
<sequence length="195" mass="21711">MNWLRMAVVAAACVTLGACAYDTTPDPVLSSRDAEFMALIPKATPDKFYSRYMVDNPTGEPAGTIVVETKQRLLYFTMPDGKAMRYGVALGRDGYGWTGEAVVHHKAEWPDWNPPADMMARWPQVRPTKGGWTNPLGARALYLYQDGKDTMFRIHGTNEPEKIGRGVSSGCIRMLNIDVIDLYNRVPAGTRVIVR</sequence>
<organism evidence="12 13">
    <name type="scientific">Labrys wisconsinensis</name>
    <dbReference type="NCBI Taxonomy" id="425677"/>
    <lineage>
        <taxon>Bacteria</taxon>
        <taxon>Pseudomonadati</taxon>
        <taxon>Pseudomonadota</taxon>
        <taxon>Alphaproteobacteria</taxon>
        <taxon>Hyphomicrobiales</taxon>
        <taxon>Xanthobacteraceae</taxon>
        <taxon>Labrys</taxon>
    </lineage>
</organism>
<evidence type="ECO:0000256" key="8">
    <source>
        <dbReference type="ARBA" id="ARBA00023316"/>
    </source>
</evidence>
<dbReference type="InterPro" id="IPR005490">
    <property type="entry name" value="LD_TPept_cat_dom"/>
</dbReference>
<comment type="caution">
    <text evidence="12">The sequence shown here is derived from an EMBL/GenBank/DDBJ whole genome shotgun (WGS) entry which is preliminary data.</text>
</comment>
<gene>
    <name evidence="12" type="ORF">QO011_003704</name>
</gene>
<keyword evidence="6 9" id="KW-0133">Cell shape</keyword>
<dbReference type="EMBL" id="JAUSVX010000006">
    <property type="protein sequence ID" value="MDQ0470685.1"/>
    <property type="molecule type" value="Genomic_DNA"/>
</dbReference>
<evidence type="ECO:0000256" key="1">
    <source>
        <dbReference type="ARBA" id="ARBA00004752"/>
    </source>
</evidence>
<dbReference type="PROSITE" id="PS52029">
    <property type="entry name" value="LD_TPASE"/>
    <property type="match status" value="1"/>
</dbReference>
<feature type="active site" description="Proton donor/acceptor" evidence="9">
    <location>
        <position position="155"/>
    </location>
</feature>
<dbReference type="PROSITE" id="PS51257">
    <property type="entry name" value="PROKAR_LIPOPROTEIN"/>
    <property type="match status" value="1"/>
</dbReference>
<dbReference type="Proteomes" id="UP001242480">
    <property type="component" value="Unassembled WGS sequence"/>
</dbReference>
<dbReference type="Gene3D" id="2.40.440.10">
    <property type="entry name" value="L,D-transpeptidase catalytic domain-like"/>
    <property type="match status" value="1"/>
</dbReference>
<dbReference type="PANTHER" id="PTHR30582:SF24">
    <property type="entry name" value="L,D-TRANSPEPTIDASE ERFK_SRFK-RELATED"/>
    <property type="match status" value="1"/>
</dbReference>
<evidence type="ECO:0000256" key="4">
    <source>
        <dbReference type="ARBA" id="ARBA00022679"/>
    </source>
</evidence>
<evidence type="ECO:0000256" key="7">
    <source>
        <dbReference type="ARBA" id="ARBA00022984"/>
    </source>
</evidence>
<feature type="signal peptide" evidence="10">
    <location>
        <begin position="1"/>
        <end position="20"/>
    </location>
</feature>
<comment type="similarity">
    <text evidence="2">Belongs to the YkuD family.</text>
</comment>
<dbReference type="SUPFAM" id="SSF141523">
    <property type="entry name" value="L,D-transpeptidase catalytic domain-like"/>
    <property type="match status" value="1"/>
</dbReference>
<comment type="pathway">
    <text evidence="1 9">Cell wall biogenesis; peptidoglycan biosynthesis.</text>
</comment>
<name>A0ABU0JAP9_9HYPH</name>
<evidence type="ECO:0000259" key="11">
    <source>
        <dbReference type="PROSITE" id="PS52029"/>
    </source>
</evidence>
<dbReference type="RefSeq" id="WP_370881977.1">
    <property type="nucleotide sequence ID" value="NZ_JAUSVX010000006.1"/>
</dbReference>
<evidence type="ECO:0000313" key="13">
    <source>
        <dbReference type="Proteomes" id="UP001242480"/>
    </source>
</evidence>
<evidence type="ECO:0000256" key="10">
    <source>
        <dbReference type="SAM" id="SignalP"/>
    </source>
</evidence>
<keyword evidence="3" id="KW-0328">Glycosyltransferase</keyword>
<dbReference type="PANTHER" id="PTHR30582">
    <property type="entry name" value="L,D-TRANSPEPTIDASE"/>
    <property type="match status" value="1"/>
</dbReference>
<keyword evidence="8 9" id="KW-0961">Cell wall biogenesis/degradation</keyword>
<protein>
    <submittedName>
        <fullName evidence="12">Lipoprotein-anchoring transpeptidase ErfK/SrfK</fullName>
    </submittedName>
</protein>
<evidence type="ECO:0000256" key="3">
    <source>
        <dbReference type="ARBA" id="ARBA00022676"/>
    </source>
</evidence>
<evidence type="ECO:0000256" key="2">
    <source>
        <dbReference type="ARBA" id="ARBA00005992"/>
    </source>
</evidence>
<feature type="domain" description="L,D-TPase catalytic" evidence="11">
    <location>
        <begin position="63"/>
        <end position="195"/>
    </location>
</feature>
<keyword evidence="12" id="KW-0449">Lipoprotein</keyword>
<dbReference type="InterPro" id="IPR050979">
    <property type="entry name" value="LD-transpeptidase"/>
</dbReference>
<dbReference type="InterPro" id="IPR038063">
    <property type="entry name" value="Transpep_catalytic_dom"/>
</dbReference>
<keyword evidence="10" id="KW-0732">Signal</keyword>
<reference evidence="12 13" key="1">
    <citation type="submission" date="2023-07" db="EMBL/GenBank/DDBJ databases">
        <title>Genomic Encyclopedia of Type Strains, Phase IV (KMG-IV): sequencing the most valuable type-strain genomes for metagenomic binning, comparative biology and taxonomic classification.</title>
        <authorList>
            <person name="Goeker M."/>
        </authorList>
    </citation>
    <scope>NUCLEOTIDE SEQUENCE [LARGE SCALE GENOMIC DNA]</scope>
    <source>
        <strain evidence="12 13">DSM 19619</strain>
    </source>
</reference>
<accession>A0ABU0JAP9</accession>
<proteinExistence type="inferred from homology"/>
<evidence type="ECO:0000256" key="9">
    <source>
        <dbReference type="PROSITE-ProRule" id="PRU01373"/>
    </source>
</evidence>
<evidence type="ECO:0000313" key="12">
    <source>
        <dbReference type="EMBL" id="MDQ0470685.1"/>
    </source>
</evidence>
<keyword evidence="5" id="KW-0378">Hydrolase</keyword>
<evidence type="ECO:0000256" key="6">
    <source>
        <dbReference type="ARBA" id="ARBA00022960"/>
    </source>
</evidence>
<keyword evidence="4" id="KW-0808">Transferase</keyword>
<feature type="active site" description="Nucleophile" evidence="9">
    <location>
        <position position="171"/>
    </location>
</feature>
<dbReference type="Pfam" id="PF03734">
    <property type="entry name" value="YkuD"/>
    <property type="match status" value="1"/>
</dbReference>
<feature type="chain" id="PRO_5045645520" evidence="10">
    <location>
        <begin position="21"/>
        <end position="195"/>
    </location>
</feature>
<keyword evidence="7 9" id="KW-0573">Peptidoglycan synthesis</keyword>
<keyword evidence="13" id="KW-1185">Reference proteome</keyword>
<dbReference type="CDD" id="cd16913">
    <property type="entry name" value="YkuD_like"/>
    <property type="match status" value="1"/>
</dbReference>